<dbReference type="OrthoDB" id="4062764at2759"/>
<sequence>MSSGPAVRNVLGRLKRAGQSVGSLPALSDGIIAGGHTGAAQNMDAGKYSRSNILDFKSYNPSLTKSDFSGLLPQSRYSAAGIAESARDFDVLKVRDPRYFQFKDKYQLIFANHKSMREFSRNVAYSRIEGAKAVFTPNSLRHPETRYAKYVSNLEAAFESSSRYFELLRSEDEKSKVLKTSLEISLETLRQAAQPMEAKSLLVWNFPADMPPYVIVDRFWLYDIKHCFKLYWDAATGRTLTFMAFNTEEDCVKFSRNFHGVFSVKTTIVSSW</sequence>
<keyword evidence="2" id="KW-1185">Reference proteome</keyword>
<dbReference type="EMBL" id="LT598481">
    <property type="protein sequence ID" value="SCU88915.1"/>
    <property type="molecule type" value="Genomic_DNA"/>
</dbReference>
<dbReference type="AlphaFoldDB" id="A0A1G4JF74"/>
<protein>
    <submittedName>
        <fullName evidence="1">LAME_0E01596g1_1</fullName>
    </submittedName>
</protein>
<dbReference type="Proteomes" id="UP000191144">
    <property type="component" value="Chromosome E"/>
</dbReference>
<evidence type="ECO:0000313" key="2">
    <source>
        <dbReference type="Proteomes" id="UP000191144"/>
    </source>
</evidence>
<proteinExistence type="predicted"/>
<gene>
    <name evidence="1" type="ORF">LAME_0E01596G</name>
</gene>
<evidence type="ECO:0000313" key="1">
    <source>
        <dbReference type="EMBL" id="SCU88915.1"/>
    </source>
</evidence>
<organism evidence="1 2">
    <name type="scientific">Lachancea meyersii CBS 8951</name>
    <dbReference type="NCBI Taxonomy" id="1266667"/>
    <lineage>
        <taxon>Eukaryota</taxon>
        <taxon>Fungi</taxon>
        <taxon>Dikarya</taxon>
        <taxon>Ascomycota</taxon>
        <taxon>Saccharomycotina</taxon>
        <taxon>Saccharomycetes</taxon>
        <taxon>Saccharomycetales</taxon>
        <taxon>Saccharomycetaceae</taxon>
        <taxon>Lachancea</taxon>
    </lineage>
</organism>
<accession>A0A1G4JF74</accession>
<name>A0A1G4JF74_9SACH</name>
<reference evidence="2" key="1">
    <citation type="submission" date="2016-03" db="EMBL/GenBank/DDBJ databases">
        <authorList>
            <person name="Devillers Hugo."/>
        </authorList>
    </citation>
    <scope>NUCLEOTIDE SEQUENCE [LARGE SCALE GENOMIC DNA]</scope>
</reference>